<dbReference type="EMBL" id="WBNI01000211">
    <property type="protein sequence ID" value="NXD65600.1"/>
    <property type="molecule type" value="Genomic_DNA"/>
</dbReference>
<proteinExistence type="predicted"/>
<comment type="caution">
    <text evidence="2">Lacks conserved residue(s) required for the propagation of feature annotation.</text>
</comment>
<dbReference type="InterPro" id="IPR027231">
    <property type="entry name" value="Semaphorin"/>
</dbReference>
<keyword evidence="1" id="KW-0325">Glycoprotein</keyword>
<dbReference type="GO" id="GO:0001755">
    <property type="term" value="P:neural crest cell migration"/>
    <property type="evidence" value="ECO:0007669"/>
    <property type="project" value="TreeGrafter"/>
</dbReference>
<sequence>DLLLSNSCIPFLGSAEGLDFRTLLLDEERGRLLIGAKDHIFLLNLVDLNKNVNKVKCANFIRVLQPYNRTHVYVCGTGAFHPLCGYIELG</sequence>
<accession>A0A851XWZ1</accession>
<reference evidence="4" key="1">
    <citation type="submission" date="2019-09" db="EMBL/GenBank/DDBJ databases">
        <title>Bird 10,000 Genomes (B10K) Project - Family phase.</title>
        <authorList>
            <person name="Zhang G."/>
        </authorList>
    </citation>
    <scope>NUCLEOTIDE SEQUENCE</scope>
    <source>
        <strain evidence="4">B10K-DU-025-06</strain>
        <tissue evidence="4">Mixed tissue sample</tissue>
    </source>
</reference>
<dbReference type="AlphaFoldDB" id="A0A851XWZ1"/>
<dbReference type="PANTHER" id="PTHR11036">
    <property type="entry name" value="SEMAPHORIN"/>
    <property type="match status" value="1"/>
</dbReference>
<protein>
    <submittedName>
        <fullName evidence="4">SEM3D protein</fullName>
    </submittedName>
</protein>
<dbReference type="Gene3D" id="2.130.10.10">
    <property type="entry name" value="YVTN repeat-like/Quinoprotein amine dehydrogenase"/>
    <property type="match status" value="1"/>
</dbReference>
<dbReference type="PANTHER" id="PTHR11036:SF36">
    <property type="entry name" value="SEMAPHORIN-3D"/>
    <property type="match status" value="1"/>
</dbReference>
<dbReference type="InterPro" id="IPR015943">
    <property type="entry name" value="WD40/YVTN_repeat-like_dom_sf"/>
</dbReference>
<evidence type="ECO:0000256" key="1">
    <source>
        <dbReference type="ARBA" id="ARBA00023180"/>
    </source>
</evidence>
<organism evidence="4 5">
    <name type="scientific">Eolophus roseicapilla</name>
    <name type="common">Galah cockatoo</name>
    <name type="synonym">Cacatua roseicapilla</name>
    <dbReference type="NCBI Taxonomy" id="176039"/>
    <lineage>
        <taxon>Eukaryota</taxon>
        <taxon>Metazoa</taxon>
        <taxon>Chordata</taxon>
        <taxon>Craniata</taxon>
        <taxon>Vertebrata</taxon>
        <taxon>Euteleostomi</taxon>
        <taxon>Archelosauria</taxon>
        <taxon>Archosauria</taxon>
        <taxon>Dinosauria</taxon>
        <taxon>Saurischia</taxon>
        <taxon>Theropoda</taxon>
        <taxon>Coelurosauria</taxon>
        <taxon>Aves</taxon>
        <taxon>Neognathae</taxon>
        <taxon>Neoaves</taxon>
        <taxon>Telluraves</taxon>
        <taxon>Australaves</taxon>
        <taxon>Psittaciformes</taxon>
        <taxon>Cacatuidae</taxon>
        <taxon>Eolophus</taxon>
    </lineage>
</organism>
<gene>
    <name evidence="4" type="primary">Sema3d_0</name>
    <name evidence="4" type="ORF">EOLROS_R05286</name>
</gene>
<dbReference type="InterPro" id="IPR036352">
    <property type="entry name" value="Semap_dom_sf"/>
</dbReference>
<evidence type="ECO:0000256" key="2">
    <source>
        <dbReference type="PROSITE-ProRule" id="PRU00352"/>
    </source>
</evidence>
<dbReference type="PROSITE" id="PS51004">
    <property type="entry name" value="SEMA"/>
    <property type="match status" value="1"/>
</dbReference>
<dbReference type="InterPro" id="IPR001627">
    <property type="entry name" value="Semap_dom"/>
</dbReference>
<dbReference type="GO" id="GO:0045499">
    <property type="term" value="F:chemorepellent activity"/>
    <property type="evidence" value="ECO:0007669"/>
    <property type="project" value="TreeGrafter"/>
</dbReference>
<evidence type="ECO:0000259" key="3">
    <source>
        <dbReference type="PROSITE" id="PS51004"/>
    </source>
</evidence>
<dbReference type="GO" id="GO:0007411">
    <property type="term" value="P:axon guidance"/>
    <property type="evidence" value="ECO:0007669"/>
    <property type="project" value="TreeGrafter"/>
</dbReference>
<dbReference type="GO" id="GO:0005615">
    <property type="term" value="C:extracellular space"/>
    <property type="evidence" value="ECO:0007669"/>
    <property type="project" value="TreeGrafter"/>
</dbReference>
<evidence type="ECO:0000313" key="5">
    <source>
        <dbReference type="Proteomes" id="UP000637704"/>
    </source>
</evidence>
<feature type="non-terminal residue" evidence="4">
    <location>
        <position position="90"/>
    </location>
</feature>
<dbReference type="Proteomes" id="UP000637704">
    <property type="component" value="Unassembled WGS sequence"/>
</dbReference>
<feature type="non-terminal residue" evidence="4">
    <location>
        <position position="1"/>
    </location>
</feature>
<dbReference type="GO" id="GO:0005886">
    <property type="term" value="C:plasma membrane"/>
    <property type="evidence" value="ECO:0007669"/>
    <property type="project" value="TreeGrafter"/>
</dbReference>
<keyword evidence="5" id="KW-1185">Reference proteome</keyword>
<dbReference type="GO" id="GO:0071526">
    <property type="term" value="P:semaphorin-plexin signaling pathway"/>
    <property type="evidence" value="ECO:0007669"/>
    <property type="project" value="TreeGrafter"/>
</dbReference>
<evidence type="ECO:0000313" key="4">
    <source>
        <dbReference type="EMBL" id="NXD65600.1"/>
    </source>
</evidence>
<dbReference type="GO" id="GO:0030335">
    <property type="term" value="P:positive regulation of cell migration"/>
    <property type="evidence" value="ECO:0007669"/>
    <property type="project" value="TreeGrafter"/>
</dbReference>
<feature type="domain" description="Sema" evidence="3">
    <location>
        <begin position="1"/>
        <end position="90"/>
    </location>
</feature>
<comment type="caution">
    <text evidence="4">The sequence shown here is derived from an EMBL/GenBank/DDBJ whole genome shotgun (WGS) entry which is preliminary data.</text>
</comment>
<dbReference type="GO" id="GO:0030215">
    <property type="term" value="F:semaphorin receptor binding"/>
    <property type="evidence" value="ECO:0007669"/>
    <property type="project" value="InterPro"/>
</dbReference>
<name>A0A851XWZ1_EOLRO</name>
<dbReference type="SUPFAM" id="SSF101912">
    <property type="entry name" value="Sema domain"/>
    <property type="match status" value="1"/>
</dbReference>